<dbReference type="OrthoDB" id="269227at2759"/>
<evidence type="ECO:0000256" key="6">
    <source>
        <dbReference type="ARBA" id="ARBA00022525"/>
    </source>
</evidence>
<keyword evidence="9 18" id="KW-0274">FAD</keyword>
<comment type="caution">
    <text evidence="22">The sequence shown here is derived from an EMBL/GenBank/DDBJ whole genome shotgun (WGS) entry which is preliminary data.</text>
</comment>
<feature type="signal peptide" evidence="19">
    <location>
        <begin position="1"/>
        <end position="17"/>
    </location>
</feature>
<dbReference type="Pfam" id="PF00732">
    <property type="entry name" value="GMC_oxred_N"/>
    <property type="match status" value="1"/>
</dbReference>
<dbReference type="PANTHER" id="PTHR11552">
    <property type="entry name" value="GLUCOSE-METHANOL-CHOLINE GMC OXIDOREDUCTASE"/>
    <property type="match status" value="1"/>
</dbReference>
<comment type="cofactor">
    <cofactor evidence="1 18">
        <name>FAD</name>
        <dbReference type="ChEBI" id="CHEBI:57692"/>
    </cofactor>
</comment>
<dbReference type="EMBL" id="MU151432">
    <property type="protein sequence ID" value="KAF9443813.1"/>
    <property type="molecule type" value="Genomic_DNA"/>
</dbReference>
<dbReference type="SUPFAM" id="SSF51905">
    <property type="entry name" value="FAD/NAD(P)-binding domain"/>
    <property type="match status" value="1"/>
</dbReference>
<evidence type="ECO:0000313" key="22">
    <source>
        <dbReference type="EMBL" id="KAF9443813.1"/>
    </source>
</evidence>
<evidence type="ECO:0000256" key="7">
    <source>
        <dbReference type="ARBA" id="ARBA00022630"/>
    </source>
</evidence>
<comment type="subunit">
    <text evidence="4">Monomer.</text>
</comment>
<evidence type="ECO:0000259" key="21">
    <source>
        <dbReference type="Pfam" id="PF05199"/>
    </source>
</evidence>
<name>A0A9P6BZW5_9AGAR</name>
<dbReference type="Gene3D" id="3.50.50.60">
    <property type="entry name" value="FAD/NAD(P)-binding domain"/>
    <property type="match status" value="1"/>
</dbReference>
<feature type="binding site" evidence="18">
    <location>
        <position position="260"/>
    </location>
    <ligand>
        <name>FAD</name>
        <dbReference type="ChEBI" id="CHEBI:57692"/>
    </ligand>
</feature>
<dbReference type="EC" id="1.1.99.29" evidence="5"/>
<organism evidence="22 23">
    <name type="scientific">Macrolepiota fuliginosa MF-IS2</name>
    <dbReference type="NCBI Taxonomy" id="1400762"/>
    <lineage>
        <taxon>Eukaryota</taxon>
        <taxon>Fungi</taxon>
        <taxon>Dikarya</taxon>
        <taxon>Basidiomycota</taxon>
        <taxon>Agaricomycotina</taxon>
        <taxon>Agaricomycetes</taxon>
        <taxon>Agaricomycetidae</taxon>
        <taxon>Agaricales</taxon>
        <taxon>Agaricineae</taxon>
        <taxon>Agaricaceae</taxon>
        <taxon>Macrolepiota</taxon>
    </lineage>
</organism>
<dbReference type="InterPro" id="IPR036188">
    <property type="entry name" value="FAD/NAD-bd_sf"/>
</dbReference>
<keyword evidence="7" id="KW-0285">Flavoprotein</keyword>
<keyword evidence="10" id="KW-0560">Oxidoreductase</keyword>
<feature type="domain" description="Glucose-methanol-choline oxidoreductase C-terminal" evidence="21">
    <location>
        <begin position="438"/>
        <end position="574"/>
    </location>
</feature>
<dbReference type="InterPro" id="IPR000172">
    <property type="entry name" value="GMC_OxRdtase_N"/>
</dbReference>
<evidence type="ECO:0000256" key="9">
    <source>
        <dbReference type="ARBA" id="ARBA00022827"/>
    </source>
</evidence>
<feature type="binding site" evidence="18">
    <location>
        <position position="112"/>
    </location>
    <ligand>
        <name>FAD</name>
        <dbReference type="ChEBI" id="CHEBI:57692"/>
    </ligand>
</feature>
<dbReference type="GO" id="GO:0033718">
    <property type="term" value="F:pyranose dehydrogenase (acceptor) activity"/>
    <property type="evidence" value="ECO:0007669"/>
    <property type="project" value="UniProtKB-EC"/>
</dbReference>
<evidence type="ECO:0000256" key="11">
    <source>
        <dbReference type="ARBA" id="ARBA00023180"/>
    </source>
</evidence>
<dbReference type="InterPro" id="IPR007867">
    <property type="entry name" value="GMC_OxRtase_C"/>
</dbReference>
<evidence type="ECO:0000256" key="4">
    <source>
        <dbReference type="ARBA" id="ARBA00011245"/>
    </source>
</evidence>
<feature type="chain" id="PRO_5040386682" description="pyranose dehydrogenase (acceptor)" evidence="19">
    <location>
        <begin position="18"/>
        <end position="588"/>
    </location>
</feature>
<dbReference type="PIRSF" id="PIRSF000137">
    <property type="entry name" value="Alcohol_oxidase"/>
    <property type="match status" value="1"/>
</dbReference>
<dbReference type="PANTHER" id="PTHR11552:SF201">
    <property type="entry name" value="GLUCOSE-METHANOL-CHOLINE OXIDOREDUCTASE N-TERMINAL DOMAIN-CONTAINING PROTEIN"/>
    <property type="match status" value="1"/>
</dbReference>
<evidence type="ECO:0000256" key="17">
    <source>
        <dbReference type="ARBA" id="ARBA00034059"/>
    </source>
</evidence>
<evidence type="ECO:0000256" key="12">
    <source>
        <dbReference type="ARBA" id="ARBA00024699"/>
    </source>
</evidence>
<comment type="catalytic activity">
    <reaction evidence="15">
        <text>pyranose + acceptor = pyranos-3-ulose + reduced acceptor.</text>
        <dbReference type="EC" id="1.1.99.29"/>
    </reaction>
</comment>
<sequence>MRWVLYLPLFAFHSVFAEIFEDITQLPTKQYDFIIAGGGTAGLVVANRLTEDANVNVLVIEAGQSHQGVLDLEVPWLASRLRLAGAPFDWNTSSTAQSGLNGRSIIYARARVLGGSSSHNGMIWIRGSSDDYDKWAAVTGDEGWSWKEMLPYLEKVERWTTAPGHGSEEGDFNPRVHGFKGPLGVGLSNVIQTTDSLVTQTTKDLPDEFPFIEDPNAGRPIGIAWTQFSIANGTRSSAATAYLDPVLDRPNLSVLIGNYVTRILQTTEDSFRTVEFGVNQTSPRHQLTASKELILSAGVVGTPQILLNSGIGDPSELRGSGVQPVFDLPSVGKNFSTEPQIPFSWVANETFVNLNVNTTALNEALQEWIDSRTGPMTAGGESISAYFRLPDDSPALVGHTDPSAGPNTPHFGIGINANGYFAMTPDPTLAVLVEISEPASRGSIALQSTDPFELPRLDLAFYSAPVDIAIAKEAFKTAQRYVTAPAWKEFTLDRITPPPQVAADSDDLEEYIRNSTNTASHGIGTSAMSARGATHGVVDPDLTVKGISGLRIVDAGVIPFSPSANTQAPVYAVAERASDLIKKAWKLK</sequence>
<evidence type="ECO:0000256" key="5">
    <source>
        <dbReference type="ARBA" id="ARBA00013177"/>
    </source>
</evidence>
<protein>
    <recommendedName>
        <fullName evidence="5">pyranose dehydrogenase (acceptor)</fullName>
        <ecNumber evidence="5">1.1.99.29</ecNumber>
    </recommendedName>
</protein>
<evidence type="ECO:0000256" key="1">
    <source>
        <dbReference type="ARBA" id="ARBA00001974"/>
    </source>
</evidence>
<evidence type="ECO:0000256" key="14">
    <source>
        <dbReference type="ARBA" id="ARBA00034010"/>
    </source>
</evidence>
<evidence type="ECO:0000256" key="18">
    <source>
        <dbReference type="PIRSR" id="PIRSR000137-2"/>
    </source>
</evidence>
<keyword evidence="11" id="KW-0325">Glycoprotein</keyword>
<dbReference type="Proteomes" id="UP000807342">
    <property type="component" value="Unassembled WGS sequence"/>
</dbReference>
<evidence type="ECO:0000256" key="10">
    <source>
        <dbReference type="ARBA" id="ARBA00023002"/>
    </source>
</evidence>
<dbReference type="SUPFAM" id="SSF54373">
    <property type="entry name" value="FAD-linked reductases, C-terminal domain"/>
    <property type="match status" value="1"/>
</dbReference>
<evidence type="ECO:0000256" key="8">
    <source>
        <dbReference type="ARBA" id="ARBA00022729"/>
    </source>
</evidence>
<dbReference type="Pfam" id="PF05199">
    <property type="entry name" value="GMC_oxred_C"/>
    <property type="match status" value="1"/>
</dbReference>
<evidence type="ECO:0000256" key="13">
    <source>
        <dbReference type="ARBA" id="ARBA00033986"/>
    </source>
</evidence>
<dbReference type="InterPro" id="IPR012132">
    <property type="entry name" value="GMC_OxRdtase"/>
</dbReference>
<gene>
    <name evidence="22" type="ORF">P691DRAFT_678759</name>
</gene>
<comment type="catalytic activity">
    <reaction evidence="14">
        <text>pyranose + acceptor = pyranos-2,3-diulose + reduced acceptor.</text>
        <dbReference type="EC" id="1.1.99.29"/>
    </reaction>
</comment>
<evidence type="ECO:0000259" key="20">
    <source>
        <dbReference type="Pfam" id="PF00732"/>
    </source>
</evidence>
<keyword evidence="8 19" id="KW-0732">Signal</keyword>
<keyword evidence="23" id="KW-1185">Reference proteome</keyword>
<evidence type="ECO:0000256" key="15">
    <source>
        <dbReference type="ARBA" id="ARBA00034029"/>
    </source>
</evidence>
<dbReference type="AlphaFoldDB" id="A0A9P6BZW5"/>
<evidence type="ECO:0000313" key="23">
    <source>
        <dbReference type="Proteomes" id="UP000807342"/>
    </source>
</evidence>
<evidence type="ECO:0000256" key="2">
    <source>
        <dbReference type="ARBA" id="ARBA00004613"/>
    </source>
</evidence>
<dbReference type="GO" id="GO:0050660">
    <property type="term" value="F:flavin adenine dinucleotide binding"/>
    <property type="evidence" value="ECO:0007669"/>
    <property type="project" value="InterPro"/>
</dbReference>
<comment type="catalytic activity">
    <reaction evidence="16">
        <text>a pyranoside + acceptor = a pyranosid-3-ulose + reduced acceptor.</text>
        <dbReference type="EC" id="1.1.99.29"/>
    </reaction>
</comment>
<dbReference type="Gene3D" id="3.30.560.10">
    <property type="entry name" value="Glucose Oxidase, domain 3"/>
    <property type="match status" value="1"/>
</dbReference>
<dbReference type="GO" id="GO:0005576">
    <property type="term" value="C:extracellular region"/>
    <property type="evidence" value="ECO:0007669"/>
    <property type="project" value="UniProtKB-SubCell"/>
</dbReference>
<proteinExistence type="inferred from homology"/>
<comment type="catalytic activity">
    <reaction evidence="17">
        <text>a pyranoside + acceptor = a pyranosid-3,4-diulose + reduced acceptor.</text>
        <dbReference type="EC" id="1.1.99.29"/>
    </reaction>
</comment>
<comment type="similarity">
    <text evidence="3">Belongs to the GMC oxidoreductase family.</text>
</comment>
<evidence type="ECO:0000256" key="19">
    <source>
        <dbReference type="SAM" id="SignalP"/>
    </source>
</evidence>
<evidence type="ECO:0000256" key="3">
    <source>
        <dbReference type="ARBA" id="ARBA00010790"/>
    </source>
</evidence>
<comment type="function">
    <text evidence="12">Catalyzes the single-oxidation or sequential double oxidation reaction of carbohydrates primarily at carbon-2 and/or carbon-3 with the concomitant reduction of the flavin. The enzyme exhibits a broad sugar substrate specificity, oxidizing different aldopyranoses to the corresponding C-1, C-2, C-3 or C-1,2, C-2,3 and C-3,4 (di)dehydro sugars with substrate-specific regioselectivity. Accepts only a narrow range of electron acceptors such as substituted benzoquinones and complexed metal ions and reacts extremely slowly with O(2) as acceptor. May play a role in the natural recycling of plant matter by oxidizing all major monosaccharides in lignocellulose and by reducing quinone compounds or reactive radical species generated during lignin depolymerization.</text>
</comment>
<keyword evidence="6" id="KW-0964">Secreted</keyword>
<accession>A0A9P6BZW5</accession>
<comment type="subcellular location">
    <subcellularLocation>
        <location evidence="2">Secreted</location>
    </subcellularLocation>
</comment>
<reference evidence="22" key="1">
    <citation type="submission" date="2020-11" db="EMBL/GenBank/DDBJ databases">
        <authorList>
            <consortium name="DOE Joint Genome Institute"/>
            <person name="Ahrendt S."/>
            <person name="Riley R."/>
            <person name="Andreopoulos W."/>
            <person name="Labutti K."/>
            <person name="Pangilinan J."/>
            <person name="Ruiz-Duenas F.J."/>
            <person name="Barrasa J.M."/>
            <person name="Sanchez-Garcia M."/>
            <person name="Camarero S."/>
            <person name="Miyauchi S."/>
            <person name="Serrano A."/>
            <person name="Linde D."/>
            <person name="Babiker R."/>
            <person name="Drula E."/>
            <person name="Ayuso-Fernandez I."/>
            <person name="Pacheco R."/>
            <person name="Padilla G."/>
            <person name="Ferreira P."/>
            <person name="Barriuso J."/>
            <person name="Kellner H."/>
            <person name="Castanera R."/>
            <person name="Alfaro M."/>
            <person name="Ramirez L."/>
            <person name="Pisabarro A.G."/>
            <person name="Kuo A."/>
            <person name="Tritt A."/>
            <person name="Lipzen A."/>
            <person name="He G."/>
            <person name="Yan M."/>
            <person name="Ng V."/>
            <person name="Cullen D."/>
            <person name="Martin F."/>
            <person name="Rosso M.-N."/>
            <person name="Henrissat B."/>
            <person name="Hibbett D."/>
            <person name="Martinez A.T."/>
            <person name="Grigoriev I.V."/>
        </authorList>
    </citation>
    <scope>NUCLEOTIDE SEQUENCE</scope>
    <source>
        <strain evidence="22">MF-IS2</strain>
    </source>
</reference>
<evidence type="ECO:0000256" key="16">
    <source>
        <dbReference type="ARBA" id="ARBA00034050"/>
    </source>
</evidence>
<comment type="catalytic activity">
    <reaction evidence="13">
        <text>pyranose + acceptor = pyranos-2-ulose + reduced acceptor.</text>
        <dbReference type="EC" id="1.1.99.29"/>
    </reaction>
</comment>
<feature type="domain" description="Glucose-methanol-choline oxidoreductase N-terminal" evidence="20">
    <location>
        <begin position="31"/>
        <end position="338"/>
    </location>
</feature>